<accession>A0ABS8SIU2</accession>
<comment type="caution">
    <text evidence="1">The sequence shown here is derived from an EMBL/GenBank/DDBJ whole genome shotgun (WGS) entry which is preliminary data.</text>
</comment>
<evidence type="ECO:0000313" key="2">
    <source>
        <dbReference type="Proteomes" id="UP000823775"/>
    </source>
</evidence>
<gene>
    <name evidence="1" type="ORF">HAX54_039195</name>
</gene>
<name>A0ABS8SIU2_DATST</name>
<feature type="non-terminal residue" evidence="1">
    <location>
        <position position="100"/>
    </location>
</feature>
<organism evidence="1 2">
    <name type="scientific">Datura stramonium</name>
    <name type="common">Jimsonweed</name>
    <name type="synonym">Common thornapple</name>
    <dbReference type="NCBI Taxonomy" id="4076"/>
    <lineage>
        <taxon>Eukaryota</taxon>
        <taxon>Viridiplantae</taxon>
        <taxon>Streptophyta</taxon>
        <taxon>Embryophyta</taxon>
        <taxon>Tracheophyta</taxon>
        <taxon>Spermatophyta</taxon>
        <taxon>Magnoliopsida</taxon>
        <taxon>eudicotyledons</taxon>
        <taxon>Gunneridae</taxon>
        <taxon>Pentapetalae</taxon>
        <taxon>asterids</taxon>
        <taxon>lamiids</taxon>
        <taxon>Solanales</taxon>
        <taxon>Solanaceae</taxon>
        <taxon>Solanoideae</taxon>
        <taxon>Datureae</taxon>
        <taxon>Datura</taxon>
    </lineage>
</organism>
<dbReference type="Proteomes" id="UP000823775">
    <property type="component" value="Unassembled WGS sequence"/>
</dbReference>
<keyword evidence="2" id="KW-1185">Reference proteome</keyword>
<proteinExistence type="predicted"/>
<reference evidence="1 2" key="1">
    <citation type="journal article" date="2021" name="BMC Genomics">
        <title>Datura genome reveals duplications of psychoactive alkaloid biosynthetic genes and high mutation rate following tissue culture.</title>
        <authorList>
            <person name="Rajewski A."/>
            <person name="Carter-House D."/>
            <person name="Stajich J."/>
            <person name="Litt A."/>
        </authorList>
    </citation>
    <scope>NUCLEOTIDE SEQUENCE [LARGE SCALE GENOMIC DNA]</scope>
    <source>
        <strain evidence="1">AR-01</strain>
    </source>
</reference>
<sequence length="100" mass="11114">MVFSSTTDSCFTTLWNKIKVQGWLSLFANENSVAAKPQVIEFFKHCVVSQVCITSKVGKVHVVFISQNLAYVLGIADKGFATCQKNKWPDLPPPLKPLDI</sequence>
<evidence type="ECO:0000313" key="1">
    <source>
        <dbReference type="EMBL" id="MCD7458791.1"/>
    </source>
</evidence>
<protein>
    <submittedName>
        <fullName evidence="1">Uncharacterized protein</fullName>
    </submittedName>
</protein>
<dbReference type="EMBL" id="JACEIK010000541">
    <property type="protein sequence ID" value="MCD7458791.1"/>
    <property type="molecule type" value="Genomic_DNA"/>
</dbReference>